<evidence type="ECO:0000313" key="1">
    <source>
        <dbReference type="EMBL" id="MFD2760246.1"/>
    </source>
</evidence>
<sequence>MTGKSDILPAMRLPGLSLLHQCGLRIKTTTADMFIGVLFRAIRKSEQACHSLTLNYCKGQPFH</sequence>
<evidence type="ECO:0000313" key="2">
    <source>
        <dbReference type="Proteomes" id="UP001597502"/>
    </source>
</evidence>
<dbReference type="RefSeq" id="WP_382391533.1">
    <property type="nucleotide sequence ID" value="NZ_JBHUNA010000007.1"/>
</dbReference>
<dbReference type="EMBL" id="JBHUNA010000007">
    <property type="protein sequence ID" value="MFD2760246.1"/>
    <property type="molecule type" value="Genomic_DNA"/>
</dbReference>
<dbReference type="Proteomes" id="UP001597502">
    <property type="component" value="Unassembled WGS sequence"/>
</dbReference>
<organism evidence="1 2">
    <name type="scientific">Lentibacillus juripiscarius</name>
    <dbReference type="NCBI Taxonomy" id="257446"/>
    <lineage>
        <taxon>Bacteria</taxon>
        <taxon>Bacillati</taxon>
        <taxon>Bacillota</taxon>
        <taxon>Bacilli</taxon>
        <taxon>Bacillales</taxon>
        <taxon>Bacillaceae</taxon>
        <taxon>Lentibacillus</taxon>
    </lineage>
</organism>
<gene>
    <name evidence="1" type="ORF">ACFSUO_04560</name>
</gene>
<accession>A0ABW5V2L9</accession>
<comment type="caution">
    <text evidence="1">The sequence shown here is derived from an EMBL/GenBank/DDBJ whole genome shotgun (WGS) entry which is preliminary data.</text>
</comment>
<protein>
    <submittedName>
        <fullName evidence="1">Uncharacterized protein</fullName>
    </submittedName>
</protein>
<keyword evidence="2" id="KW-1185">Reference proteome</keyword>
<reference evidence="2" key="1">
    <citation type="journal article" date="2019" name="Int. J. Syst. Evol. Microbiol.">
        <title>The Global Catalogue of Microorganisms (GCM) 10K type strain sequencing project: providing services to taxonomists for standard genome sequencing and annotation.</title>
        <authorList>
            <consortium name="The Broad Institute Genomics Platform"/>
            <consortium name="The Broad Institute Genome Sequencing Center for Infectious Disease"/>
            <person name="Wu L."/>
            <person name="Ma J."/>
        </authorList>
    </citation>
    <scope>NUCLEOTIDE SEQUENCE [LARGE SCALE GENOMIC DNA]</scope>
    <source>
        <strain evidence="2">TISTR 1535</strain>
    </source>
</reference>
<proteinExistence type="predicted"/>
<name>A0ABW5V2L9_9BACI</name>